<gene>
    <name evidence="1" type="ORF">MML48_7g00009692</name>
</gene>
<evidence type="ECO:0000313" key="2">
    <source>
        <dbReference type="Proteomes" id="UP001056778"/>
    </source>
</evidence>
<accession>A0ACB9ST95</accession>
<name>A0ACB9ST95_HOLOL</name>
<protein>
    <submittedName>
        <fullName evidence="1">Alpha-glucosidase</fullName>
    </submittedName>
</protein>
<comment type="caution">
    <text evidence="1">The sequence shown here is derived from an EMBL/GenBank/DDBJ whole genome shotgun (WGS) entry which is preliminary data.</text>
</comment>
<keyword evidence="2" id="KW-1185">Reference proteome</keyword>
<sequence>MKQLIILFFVIHAVYSWNTCSDETFCDKIRNQGIVSSLSLDTSFLSYNNYDVQAVLYNNDADKSFTLSISATDAEIFRIRIDDPLNPRHSVPEALDGELELAALTITEEVDRLSLSIGESLAIVEFSPFKITVYKSNEAILIINDRNMLTINSEHDDVAVALDFTFPGATTAYGIPEHAEGLSLQSTESGGRDPYRMFNADYPAYAIGTQEALYGSVPVLYGHSTTRTSGVFWLNSAQTFVDVTKQTDQVQSLFISEGGVIDVFVLTGPTLERAAKQYISLTGPAPLPQYFALGHHQSRWSYLTQDEAEEVIREFDNHDFPLDVIWLDIDYTDAFKYFTWNYTAFPDPVGMQEFINSTGRKLVLIIDPHYKVEDGYTIYETCRDNNYFVKNPDGVSDYQADCWPGLSSWIDYTNPEAAAYYSSLYAMDSFTNVTDIVYIWNDMNEPAVFDVDEKTMPKDVLHYGDVPHRDVHNMYGFTQTMATYSGLLARYDNTKRPFILTRAHFAGTQRYSAVWTGDNYASWEHLRISFPICLTQAISGISFCGADVGGFSGEVTDELFQRWYQAAAWLPFYRAHCEETTERREPYLYNEEMQTRFRNAIRQRYYHLPLWYTLFYEHERYGDPVIRPLSYVFPSDANTLDIDDEWLIGNVILVHPVAIEGASEVDIYFPGNVDELWYSIDNDERYTGNQYVTVSVSMDSVPVYYRGGSIIARKETHRPSSAYMHSDPYTIYVFIDGSGEASGTLYIDDNESFEYRNNVYNYYSLTYVDGTLNIAKLDLEADYSEGSFTIADIVVYTQNEDITQVILDGSSNYPVSYSDSNTYLKVSDLNVEVRDLLDIKFE</sequence>
<dbReference type="EMBL" id="CM043021">
    <property type="protein sequence ID" value="KAI4458318.1"/>
    <property type="molecule type" value="Genomic_DNA"/>
</dbReference>
<proteinExistence type="predicted"/>
<reference evidence="1" key="1">
    <citation type="submission" date="2022-04" db="EMBL/GenBank/DDBJ databases">
        <title>Chromosome-scale genome assembly of Holotrichia oblita Faldermann.</title>
        <authorList>
            <person name="Rongchong L."/>
        </authorList>
    </citation>
    <scope>NUCLEOTIDE SEQUENCE</scope>
    <source>
        <strain evidence="1">81SQS9</strain>
    </source>
</reference>
<evidence type="ECO:0000313" key="1">
    <source>
        <dbReference type="EMBL" id="KAI4458318.1"/>
    </source>
</evidence>
<dbReference type="Proteomes" id="UP001056778">
    <property type="component" value="Chromosome 7"/>
</dbReference>
<organism evidence="1 2">
    <name type="scientific">Holotrichia oblita</name>
    <name type="common">Chafer beetle</name>
    <dbReference type="NCBI Taxonomy" id="644536"/>
    <lineage>
        <taxon>Eukaryota</taxon>
        <taxon>Metazoa</taxon>
        <taxon>Ecdysozoa</taxon>
        <taxon>Arthropoda</taxon>
        <taxon>Hexapoda</taxon>
        <taxon>Insecta</taxon>
        <taxon>Pterygota</taxon>
        <taxon>Neoptera</taxon>
        <taxon>Endopterygota</taxon>
        <taxon>Coleoptera</taxon>
        <taxon>Polyphaga</taxon>
        <taxon>Scarabaeiformia</taxon>
        <taxon>Scarabaeidae</taxon>
        <taxon>Melolonthinae</taxon>
        <taxon>Holotrichia</taxon>
    </lineage>
</organism>